<dbReference type="Proteomes" id="UP000284605">
    <property type="component" value="Unassembled WGS sequence"/>
</dbReference>
<comment type="function">
    <text evidence="11">Catalyzes the attachment of tyrosine to tRNA(Tyr) in a two-step reaction: tyrosine is first activated by ATP to form Tyr-AMP and then transferred to the acceptor end of tRNA(Tyr).</text>
</comment>
<dbReference type="InterPro" id="IPR024088">
    <property type="entry name" value="Tyr-tRNA-ligase_bac-type"/>
</dbReference>
<dbReference type="CDD" id="cd00805">
    <property type="entry name" value="TyrRS_core"/>
    <property type="match status" value="1"/>
</dbReference>
<keyword evidence="7 11" id="KW-0648">Protein biosynthesis</keyword>
<comment type="catalytic activity">
    <reaction evidence="9 11">
        <text>tRNA(Tyr) + L-tyrosine + ATP = L-tyrosyl-tRNA(Tyr) + AMP + diphosphate + H(+)</text>
        <dbReference type="Rhea" id="RHEA:10220"/>
        <dbReference type="Rhea" id="RHEA-COMP:9706"/>
        <dbReference type="Rhea" id="RHEA-COMP:9707"/>
        <dbReference type="ChEBI" id="CHEBI:15378"/>
        <dbReference type="ChEBI" id="CHEBI:30616"/>
        <dbReference type="ChEBI" id="CHEBI:33019"/>
        <dbReference type="ChEBI" id="CHEBI:58315"/>
        <dbReference type="ChEBI" id="CHEBI:78442"/>
        <dbReference type="ChEBI" id="CHEBI:78536"/>
        <dbReference type="ChEBI" id="CHEBI:456215"/>
        <dbReference type="EC" id="6.1.1.1"/>
    </reaction>
</comment>
<proteinExistence type="inferred from homology"/>
<dbReference type="GO" id="GO:0004831">
    <property type="term" value="F:tyrosine-tRNA ligase activity"/>
    <property type="evidence" value="ECO:0007669"/>
    <property type="project" value="UniProtKB-UniRule"/>
</dbReference>
<evidence type="ECO:0000256" key="8">
    <source>
        <dbReference type="ARBA" id="ARBA00023146"/>
    </source>
</evidence>
<dbReference type="SUPFAM" id="SSF52374">
    <property type="entry name" value="Nucleotidylyl transferase"/>
    <property type="match status" value="1"/>
</dbReference>
<dbReference type="Gene3D" id="3.10.290.10">
    <property type="entry name" value="RNA-binding S4 domain"/>
    <property type="match status" value="1"/>
</dbReference>
<keyword evidence="5 11" id="KW-0067">ATP-binding</keyword>
<dbReference type="InterPro" id="IPR036986">
    <property type="entry name" value="S4_RNA-bd_sf"/>
</dbReference>
<gene>
    <name evidence="11" type="primary">tyrS</name>
    <name evidence="13" type="ORF">D3874_11180</name>
</gene>
<dbReference type="AlphaFoldDB" id="A0A418WBU8"/>
<evidence type="ECO:0000256" key="4">
    <source>
        <dbReference type="ARBA" id="ARBA00022741"/>
    </source>
</evidence>
<dbReference type="Gene3D" id="3.40.50.620">
    <property type="entry name" value="HUPs"/>
    <property type="match status" value="1"/>
</dbReference>
<dbReference type="FunFam" id="3.40.50.620:FF:000008">
    <property type="entry name" value="Tyrosine--tRNA ligase"/>
    <property type="match status" value="1"/>
</dbReference>
<evidence type="ECO:0000256" key="2">
    <source>
        <dbReference type="ARBA" id="ARBA00022490"/>
    </source>
</evidence>
<keyword evidence="8 11" id="KW-0030">Aminoacyl-tRNA synthetase</keyword>
<protein>
    <recommendedName>
        <fullName evidence="11">Tyrosine--tRNA ligase</fullName>
        <ecNumber evidence="11">6.1.1.1</ecNumber>
    </recommendedName>
    <alternativeName>
        <fullName evidence="11">Tyrosyl-tRNA synthetase</fullName>
        <shortName evidence="11">TyrRS</shortName>
    </alternativeName>
</protein>
<dbReference type="RefSeq" id="WP_119778150.1">
    <property type="nucleotide sequence ID" value="NZ_QYUK01000011.1"/>
</dbReference>
<feature type="short sequence motif" description="'HIGH' region" evidence="11">
    <location>
        <begin position="45"/>
        <end position="54"/>
    </location>
</feature>
<dbReference type="InterPro" id="IPR002307">
    <property type="entry name" value="Tyr-tRNA-ligase"/>
</dbReference>
<dbReference type="PRINTS" id="PR01040">
    <property type="entry name" value="TRNASYNTHTYR"/>
</dbReference>
<comment type="similarity">
    <text evidence="10 11">Belongs to the class-I aminoacyl-tRNA synthetase family. TyrS type 1 subfamily.</text>
</comment>
<evidence type="ECO:0000256" key="3">
    <source>
        <dbReference type="ARBA" id="ARBA00022598"/>
    </source>
</evidence>
<dbReference type="Pfam" id="PF00579">
    <property type="entry name" value="tRNA-synt_1b"/>
    <property type="match status" value="1"/>
</dbReference>
<evidence type="ECO:0000256" key="6">
    <source>
        <dbReference type="ARBA" id="ARBA00022884"/>
    </source>
</evidence>
<evidence type="ECO:0000256" key="9">
    <source>
        <dbReference type="ARBA" id="ARBA00048248"/>
    </source>
</evidence>
<dbReference type="PANTHER" id="PTHR11766">
    <property type="entry name" value="TYROSYL-TRNA SYNTHETASE"/>
    <property type="match status" value="1"/>
</dbReference>
<dbReference type="OrthoDB" id="9804243at2"/>
<reference evidence="13 14" key="1">
    <citation type="submission" date="2018-09" db="EMBL/GenBank/DDBJ databases">
        <authorList>
            <person name="Zhu H."/>
        </authorList>
    </citation>
    <scope>NUCLEOTIDE SEQUENCE [LARGE SCALE GENOMIC DNA]</scope>
    <source>
        <strain evidence="13 14">K1W22B-8</strain>
    </source>
</reference>
<keyword evidence="6 12" id="KW-0694">RNA-binding</keyword>
<dbReference type="PROSITE" id="PS50889">
    <property type="entry name" value="S4"/>
    <property type="match status" value="1"/>
</dbReference>
<dbReference type="SUPFAM" id="SSF55174">
    <property type="entry name" value="Alpha-L RNA-binding motif"/>
    <property type="match status" value="1"/>
</dbReference>
<comment type="caution">
    <text evidence="13">The sequence shown here is derived from an EMBL/GenBank/DDBJ whole genome shotgun (WGS) entry which is preliminary data.</text>
</comment>
<dbReference type="GO" id="GO:0042803">
    <property type="term" value="F:protein homodimerization activity"/>
    <property type="evidence" value="ECO:0007669"/>
    <property type="project" value="UniProtKB-ARBA"/>
</dbReference>
<evidence type="ECO:0000256" key="10">
    <source>
        <dbReference type="ARBA" id="ARBA00060965"/>
    </source>
</evidence>
<dbReference type="GO" id="GO:0005524">
    <property type="term" value="F:ATP binding"/>
    <property type="evidence" value="ECO:0007669"/>
    <property type="project" value="UniProtKB-UniRule"/>
</dbReference>
<evidence type="ECO:0000256" key="12">
    <source>
        <dbReference type="PROSITE-ProRule" id="PRU00182"/>
    </source>
</evidence>
<dbReference type="GO" id="GO:0003723">
    <property type="term" value="F:RNA binding"/>
    <property type="evidence" value="ECO:0007669"/>
    <property type="project" value="UniProtKB-KW"/>
</dbReference>
<evidence type="ECO:0000256" key="1">
    <source>
        <dbReference type="ARBA" id="ARBA00004496"/>
    </source>
</evidence>
<dbReference type="InterPro" id="IPR014729">
    <property type="entry name" value="Rossmann-like_a/b/a_fold"/>
</dbReference>
<evidence type="ECO:0000256" key="11">
    <source>
        <dbReference type="HAMAP-Rule" id="MF_02006"/>
    </source>
</evidence>
<name>A0A418WBU8_9PROT</name>
<accession>A0A418WBU8</accession>
<comment type="subcellular location">
    <subcellularLocation>
        <location evidence="1 11">Cytoplasm</location>
    </subcellularLocation>
</comment>
<comment type="subunit">
    <text evidence="11">Homodimer.</text>
</comment>
<sequence length="416" mass="45306">MTSLKSDFLRVLTERRYIHQCTNLEGLDALAAQKAPFAAYIGFDATAASLHVGSLVQIMMLRKLQQAGHQPIVLMGGGTTKIGDPSFRDESRPLLDEARIAQNIAGIKRVFAKFLTFGDGPTDAVMVDNDAWLSQLNYIEFLRDYGRHFSVNRMLSQDSVKLRLEREQNLSFLEFNYMILQAYDFAELSRRHGVRLQMGGSDQWGNIVQGVDLGRRVADIELFGLTSPLITSASGAKMGKTAKGAVWLNEDALSPYDYWQFWRNTEDGDVGRFLRLFTELPAVEVARLEALQGAELNDAKKILATEATTLAHGAAAAAAAAETARKTFEEGTVADTLPRIAVDTAALAAGVPVYELLVKAGMAASNGEARRLIKGNGVRLDDQPVADEFAKVTGLGTDGSVKLSAGKKRHALIVAD</sequence>
<dbReference type="InterPro" id="IPR024107">
    <property type="entry name" value="Tyr-tRNA-ligase_bac_1"/>
</dbReference>
<feature type="short sequence motif" description="'KMSKS' region" evidence="11">
    <location>
        <begin position="237"/>
        <end position="241"/>
    </location>
</feature>
<keyword evidence="2 11" id="KW-0963">Cytoplasm</keyword>
<evidence type="ECO:0000256" key="7">
    <source>
        <dbReference type="ARBA" id="ARBA00022917"/>
    </source>
</evidence>
<feature type="binding site" evidence="11">
    <location>
        <position position="181"/>
    </location>
    <ligand>
        <name>L-tyrosine</name>
        <dbReference type="ChEBI" id="CHEBI:58315"/>
    </ligand>
</feature>
<feature type="binding site" evidence="11">
    <location>
        <position position="177"/>
    </location>
    <ligand>
        <name>L-tyrosine</name>
        <dbReference type="ChEBI" id="CHEBI:58315"/>
    </ligand>
</feature>
<dbReference type="EMBL" id="QYUK01000011">
    <property type="protein sequence ID" value="RJF87511.1"/>
    <property type="molecule type" value="Genomic_DNA"/>
</dbReference>
<evidence type="ECO:0000313" key="13">
    <source>
        <dbReference type="EMBL" id="RJF87511.1"/>
    </source>
</evidence>
<evidence type="ECO:0000313" key="14">
    <source>
        <dbReference type="Proteomes" id="UP000284605"/>
    </source>
</evidence>
<dbReference type="InterPro" id="IPR002305">
    <property type="entry name" value="aa-tRNA-synth_Ic"/>
</dbReference>
<dbReference type="Gene3D" id="1.10.240.10">
    <property type="entry name" value="Tyrosyl-Transfer RNA Synthetase"/>
    <property type="match status" value="1"/>
</dbReference>
<dbReference type="EC" id="6.1.1.1" evidence="11"/>
<feature type="binding site" evidence="11">
    <location>
        <position position="40"/>
    </location>
    <ligand>
        <name>L-tyrosine</name>
        <dbReference type="ChEBI" id="CHEBI:58315"/>
    </ligand>
</feature>
<organism evidence="13 14">
    <name type="scientific">Oleomonas cavernae</name>
    <dbReference type="NCBI Taxonomy" id="2320859"/>
    <lineage>
        <taxon>Bacteria</taxon>
        <taxon>Pseudomonadati</taxon>
        <taxon>Pseudomonadota</taxon>
        <taxon>Alphaproteobacteria</taxon>
        <taxon>Acetobacterales</taxon>
        <taxon>Acetobacteraceae</taxon>
        <taxon>Oleomonas</taxon>
    </lineage>
</organism>
<keyword evidence="3 11" id="KW-0436">Ligase</keyword>
<dbReference type="CDD" id="cd00165">
    <property type="entry name" value="S4"/>
    <property type="match status" value="1"/>
</dbReference>
<keyword evidence="4 11" id="KW-0547">Nucleotide-binding</keyword>
<dbReference type="NCBIfam" id="TIGR00234">
    <property type="entry name" value="tyrS"/>
    <property type="match status" value="1"/>
</dbReference>
<dbReference type="GO" id="GO:0006437">
    <property type="term" value="P:tyrosyl-tRNA aminoacylation"/>
    <property type="evidence" value="ECO:0007669"/>
    <property type="project" value="UniProtKB-UniRule"/>
</dbReference>
<feature type="binding site" evidence="11">
    <location>
        <position position="240"/>
    </location>
    <ligand>
        <name>ATP</name>
        <dbReference type="ChEBI" id="CHEBI:30616"/>
    </ligand>
</feature>
<dbReference type="GO" id="GO:0005829">
    <property type="term" value="C:cytosol"/>
    <property type="evidence" value="ECO:0007669"/>
    <property type="project" value="TreeGrafter"/>
</dbReference>
<dbReference type="PANTHER" id="PTHR11766:SF0">
    <property type="entry name" value="TYROSINE--TRNA LIGASE, MITOCHONDRIAL"/>
    <property type="match status" value="1"/>
</dbReference>
<keyword evidence="14" id="KW-1185">Reference proteome</keyword>
<evidence type="ECO:0000256" key="5">
    <source>
        <dbReference type="ARBA" id="ARBA00022840"/>
    </source>
</evidence>
<dbReference type="FunFam" id="1.10.240.10:FF:000001">
    <property type="entry name" value="Tyrosine--tRNA ligase"/>
    <property type="match status" value="1"/>
</dbReference>
<dbReference type="HAMAP" id="MF_02006">
    <property type="entry name" value="Tyr_tRNA_synth_type1"/>
    <property type="match status" value="1"/>
</dbReference>